<name>A0A316ZEJ2_9BASI</name>
<dbReference type="RefSeq" id="XP_025599965.1">
    <property type="nucleotide sequence ID" value="XM_025739519.1"/>
</dbReference>
<protein>
    <submittedName>
        <fullName evidence="2">Uncharacterized protein</fullName>
    </submittedName>
</protein>
<dbReference type="GeneID" id="37267065"/>
<dbReference type="Proteomes" id="UP000245946">
    <property type="component" value="Unassembled WGS sequence"/>
</dbReference>
<evidence type="ECO:0000313" key="3">
    <source>
        <dbReference type="Proteomes" id="UP000245946"/>
    </source>
</evidence>
<organism evidence="2 3">
    <name type="scientific">Tilletiopsis washingtonensis</name>
    <dbReference type="NCBI Taxonomy" id="58919"/>
    <lineage>
        <taxon>Eukaryota</taxon>
        <taxon>Fungi</taxon>
        <taxon>Dikarya</taxon>
        <taxon>Basidiomycota</taxon>
        <taxon>Ustilaginomycotina</taxon>
        <taxon>Exobasidiomycetes</taxon>
        <taxon>Entylomatales</taxon>
        <taxon>Entylomatales incertae sedis</taxon>
        <taxon>Tilletiopsis</taxon>
    </lineage>
</organism>
<accession>A0A316ZEJ2</accession>
<dbReference type="EMBL" id="KZ819287">
    <property type="protein sequence ID" value="PWN99686.1"/>
    <property type="molecule type" value="Genomic_DNA"/>
</dbReference>
<keyword evidence="3" id="KW-1185">Reference proteome</keyword>
<dbReference type="AlphaFoldDB" id="A0A316ZEJ2"/>
<sequence>MARVCRSLFRRKPPPLAFVRLRSRGGRTLLRAHGPGQSCAEARLARLNEGPMSGKVLAFWTRHLLCGRESGDMACAKGVPRCACVSRRARRADGSARTPAQPESGKDVCMQLAARSCGRARLGRRRGRGSRDSFEVHAAAPGKLRQRARCLLLSRCLLLPPPCWAQAPASWSLHAAARPCAAGLRAAASSSHLQAAPLPRPPHCPGRTLAAQASSMQSGMADIRGSLQILSFSVSPLASEQEEPRRAQRASTASAEERQTCASGSWRISGRLAMGLASAEIDDLPASTLTSRRDEGDARGPVLGARRRTGLGTSAAVRGTRRGARCWSRAAAGVGLAVLVSPSSCCALVPRAAPRHSGLTFA</sequence>
<reference evidence="2 3" key="1">
    <citation type="journal article" date="2018" name="Mol. Biol. Evol.">
        <title>Broad Genomic Sampling Reveals a Smut Pathogenic Ancestry of the Fungal Clade Ustilaginomycotina.</title>
        <authorList>
            <person name="Kijpornyongpan T."/>
            <person name="Mondo S.J."/>
            <person name="Barry K."/>
            <person name="Sandor L."/>
            <person name="Lee J."/>
            <person name="Lipzen A."/>
            <person name="Pangilinan J."/>
            <person name="LaButti K."/>
            <person name="Hainaut M."/>
            <person name="Henrissat B."/>
            <person name="Grigoriev I.V."/>
            <person name="Spatafora J.W."/>
            <person name="Aime M.C."/>
        </authorList>
    </citation>
    <scope>NUCLEOTIDE SEQUENCE [LARGE SCALE GENOMIC DNA]</scope>
    <source>
        <strain evidence="2 3">MCA 4186</strain>
    </source>
</reference>
<feature type="region of interest" description="Disordered" evidence="1">
    <location>
        <begin position="238"/>
        <end position="258"/>
    </location>
</feature>
<evidence type="ECO:0000313" key="2">
    <source>
        <dbReference type="EMBL" id="PWN99686.1"/>
    </source>
</evidence>
<gene>
    <name evidence="2" type="ORF">FA09DRAFT_215341</name>
</gene>
<proteinExistence type="predicted"/>
<evidence type="ECO:0000256" key="1">
    <source>
        <dbReference type="SAM" id="MobiDB-lite"/>
    </source>
</evidence>